<dbReference type="Proteomes" id="UP000194137">
    <property type="component" value="Chromosome"/>
</dbReference>
<protein>
    <recommendedName>
        <fullName evidence="8">DoxX family protein</fullName>
    </recommendedName>
</protein>
<dbReference type="Pfam" id="PF07681">
    <property type="entry name" value="DoxX"/>
    <property type="match status" value="1"/>
</dbReference>
<dbReference type="GO" id="GO:0016020">
    <property type="term" value="C:membrane"/>
    <property type="evidence" value="ECO:0007669"/>
    <property type="project" value="UniProtKB-SubCell"/>
</dbReference>
<organism evidence="6 7">
    <name type="scientific">Pseudorhodoplanes sinuspersici</name>
    <dbReference type="NCBI Taxonomy" id="1235591"/>
    <lineage>
        <taxon>Bacteria</taxon>
        <taxon>Pseudomonadati</taxon>
        <taxon>Pseudomonadota</taxon>
        <taxon>Alphaproteobacteria</taxon>
        <taxon>Hyphomicrobiales</taxon>
        <taxon>Pseudorhodoplanes</taxon>
    </lineage>
</organism>
<feature type="transmembrane region" description="Helical" evidence="5">
    <location>
        <begin position="12"/>
        <end position="34"/>
    </location>
</feature>
<sequence>MFANLSRGRQSMDWLINDALPILARIFIVCIFPFSFIDKIINWDNALKQATSSWLPGGPVLLVVAMIVELLTPPMIVFGIYEGIAAFILAGYCFVTGIVYHAFWTYPRFWSPQSEGYPHIWDFFKNFGLVGGLIFVMYESGFIQSFGALV</sequence>
<evidence type="ECO:0000256" key="2">
    <source>
        <dbReference type="ARBA" id="ARBA00022692"/>
    </source>
</evidence>
<evidence type="ECO:0000256" key="5">
    <source>
        <dbReference type="SAM" id="Phobius"/>
    </source>
</evidence>
<evidence type="ECO:0000256" key="1">
    <source>
        <dbReference type="ARBA" id="ARBA00004141"/>
    </source>
</evidence>
<dbReference type="InterPro" id="IPR032808">
    <property type="entry name" value="DoxX"/>
</dbReference>
<name>A0A1W6ZK53_9HYPH</name>
<evidence type="ECO:0000313" key="7">
    <source>
        <dbReference type="Proteomes" id="UP000194137"/>
    </source>
</evidence>
<evidence type="ECO:0000313" key="6">
    <source>
        <dbReference type="EMBL" id="ARP97788.1"/>
    </source>
</evidence>
<comment type="subcellular location">
    <subcellularLocation>
        <location evidence="1">Membrane</location>
        <topology evidence="1">Multi-pass membrane protein</topology>
    </subcellularLocation>
</comment>
<evidence type="ECO:0008006" key="8">
    <source>
        <dbReference type="Google" id="ProtNLM"/>
    </source>
</evidence>
<gene>
    <name evidence="6" type="ORF">CAK95_00850</name>
</gene>
<reference evidence="6 7" key="1">
    <citation type="submission" date="2017-05" db="EMBL/GenBank/DDBJ databases">
        <title>Full genome sequence of Pseudorhodoplanes sinuspersici.</title>
        <authorList>
            <person name="Dastgheib S.M.M."/>
            <person name="Shavandi M."/>
            <person name="Tirandaz H."/>
        </authorList>
    </citation>
    <scope>NUCLEOTIDE SEQUENCE [LARGE SCALE GENOMIC DNA]</scope>
    <source>
        <strain evidence="6 7">RIPI110</strain>
    </source>
</reference>
<feature type="transmembrane region" description="Helical" evidence="5">
    <location>
        <begin position="123"/>
        <end position="143"/>
    </location>
</feature>
<accession>A0A1W6ZK53</accession>
<feature type="transmembrane region" description="Helical" evidence="5">
    <location>
        <begin position="54"/>
        <end position="72"/>
    </location>
</feature>
<keyword evidence="7" id="KW-1185">Reference proteome</keyword>
<keyword evidence="2 5" id="KW-0812">Transmembrane</keyword>
<keyword evidence="4 5" id="KW-0472">Membrane</keyword>
<dbReference type="STRING" id="1235591.CAK95_00850"/>
<evidence type="ECO:0000256" key="3">
    <source>
        <dbReference type="ARBA" id="ARBA00022989"/>
    </source>
</evidence>
<proteinExistence type="predicted"/>
<dbReference type="EMBL" id="CP021112">
    <property type="protein sequence ID" value="ARP97788.1"/>
    <property type="molecule type" value="Genomic_DNA"/>
</dbReference>
<keyword evidence="3 5" id="KW-1133">Transmembrane helix</keyword>
<dbReference type="KEGG" id="psin:CAK95_00850"/>
<dbReference type="AlphaFoldDB" id="A0A1W6ZK53"/>
<evidence type="ECO:0000256" key="4">
    <source>
        <dbReference type="ARBA" id="ARBA00023136"/>
    </source>
</evidence>
<feature type="transmembrane region" description="Helical" evidence="5">
    <location>
        <begin position="84"/>
        <end position="103"/>
    </location>
</feature>